<evidence type="ECO:0000256" key="2">
    <source>
        <dbReference type="ARBA" id="ARBA00023002"/>
    </source>
</evidence>
<evidence type="ECO:0000313" key="4">
    <source>
        <dbReference type="Proteomes" id="UP000219565"/>
    </source>
</evidence>
<evidence type="ECO:0000313" key="3">
    <source>
        <dbReference type="EMBL" id="SNY87684.1"/>
    </source>
</evidence>
<dbReference type="Proteomes" id="UP000219565">
    <property type="component" value="Unassembled WGS sequence"/>
</dbReference>
<sequence length="260" mass="26368">MDLQLNGKTAVVTGASRGIGLATVRRLTAEGVRVVGAARKPTAELEAAGAVPVAVDLAAPEGAAELVERATAELGGIDLLVNNVGGGDAVDIGGFADIDDAHWREVFDLNLFAAVRVTRAALPFLTDGGGAIVNVSSIGARRPAGPPLAYHVAKAALTAFGKGLSEELGPQGVRVATVSPGPVRTDIWEAPDGFGGKLAAAVALEQSEFLNHVPARMGMVTGRITEPDEVAALITFLLSDVAGSITGSDHLIDGGIVKSV</sequence>
<reference evidence="3 4" key="1">
    <citation type="submission" date="2017-09" db="EMBL/GenBank/DDBJ databases">
        <authorList>
            <person name="Ehlers B."/>
            <person name="Leendertz F.H."/>
        </authorList>
    </citation>
    <scope>NUCLEOTIDE SEQUENCE [LARGE SCALE GENOMIC DNA]</scope>
    <source>
        <strain evidence="3 4">DSM 45537</strain>
    </source>
</reference>
<dbReference type="AlphaFoldDB" id="A0A285LRX4"/>
<dbReference type="PRINTS" id="PR00081">
    <property type="entry name" value="GDHRDH"/>
</dbReference>
<organism evidence="3 4">
    <name type="scientific">Nocardia amikacinitolerans</name>
    <dbReference type="NCBI Taxonomy" id="756689"/>
    <lineage>
        <taxon>Bacteria</taxon>
        <taxon>Bacillati</taxon>
        <taxon>Actinomycetota</taxon>
        <taxon>Actinomycetes</taxon>
        <taxon>Mycobacteriales</taxon>
        <taxon>Nocardiaceae</taxon>
        <taxon>Nocardia</taxon>
    </lineage>
</organism>
<name>A0A285LRX4_9NOCA</name>
<comment type="similarity">
    <text evidence="1">Belongs to the short-chain dehydrogenases/reductases (SDR) family.</text>
</comment>
<dbReference type="Gene3D" id="3.40.50.720">
    <property type="entry name" value="NAD(P)-binding Rossmann-like Domain"/>
    <property type="match status" value="1"/>
</dbReference>
<dbReference type="PRINTS" id="PR00080">
    <property type="entry name" value="SDRFAMILY"/>
</dbReference>
<accession>A0A285LRX4</accession>
<evidence type="ECO:0000256" key="1">
    <source>
        <dbReference type="ARBA" id="ARBA00006484"/>
    </source>
</evidence>
<dbReference type="PANTHER" id="PTHR42760">
    <property type="entry name" value="SHORT-CHAIN DEHYDROGENASES/REDUCTASES FAMILY MEMBER"/>
    <property type="match status" value="1"/>
</dbReference>
<keyword evidence="4" id="KW-1185">Reference proteome</keyword>
<dbReference type="InterPro" id="IPR036291">
    <property type="entry name" value="NAD(P)-bd_dom_sf"/>
</dbReference>
<dbReference type="STRING" id="1379680.GCA_001612615_06202"/>
<gene>
    <name evidence="3" type="ORF">SAMN04244553_4634</name>
</gene>
<dbReference type="GO" id="GO:0016616">
    <property type="term" value="F:oxidoreductase activity, acting on the CH-OH group of donors, NAD or NADP as acceptor"/>
    <property type="evidence" value="ECO:0007669"/>
    <property type="project" value="TreeGrafter"/>
</dbReference>
<protein>
    <submittedName>
        <fullName evidence="3">Short-chain dehydrogenase</fullName>
    </submittedName>
</protein>
<dbReference type="EMBL" id="OBEG01000004">
    <property type="protein sequence ID" value="SNY87684.1"/>
    <property type="molecule type" value="Genomic_DNA"/>
</dbReference>
<dbReference type="InterPro" id="IPR002347">
    <property type="entry name" value="SDR_fam"/>
</dbReference>
<dbReference type="FunFam" id="3.40.50.720:FF:000084">
    <property type="entry name" value="Short-chain dehydrogenase reductase"/>
    <property type="match status" value="1"/>
</dbReference>
<dbReference type="SUPFAM" id="SSF51735">
    <property type="entry name" value="NAD(P)-binding Rossmann-fold domains"/>
    <property type="match status" value="1"/>
</dbReference>
<dbReference type="PANTHER" id="PTHR42760:SF133">
    <property type="entry name" value="3-OXOACYL-[ACYL-CARRIER-PROTEIN] REDUCTASE"/>
    <property type="match status" value="1"/>
</dbReference>
<dbReference type="NCBIfam" id="NF005095">
    <property type="entry name" value="PRK06523.1"/>
    <property type="match status" value="1"/>
</dbReference>
<dbReference type="OrthoDB" id="8959163at2"/>
<proteinExistence type="inferred from homology"/>
<dbReference type="Pfam" id="PF13561">
    <property type="entry name" value="adh_short_C2"/>
    <property type="match status" value="1"/>
</dbReference>
<dbReference type="CDD" id="cd05233">
    <property type="entry name" value="SDR_c"/>
    <property type="match status" value="1"/>
</dbReference>
<keyword evidence="2" id="KW-0560">Oxidoreductase</keyword>